<organism evidence="6 7">
    <name type="scientific">Cytobacillus depressus</name>
    <dbReference type="NCBI Taxonomy" id="1602942"/>
    <lineage>
        <taxon>Bacteria</taxon>
        <taxon>Bacillati</taxon>
        <taxon>Bacillota</taxon>
        <taxon>Bacilli</taxon>
        <taxon>Bacillales</taxon>
        <taxon>Bacillaceae</taxon>
        <taxon>Cytobacillus</taxon>
    </lineage>
</organism>
<dbReference type="Pfam" id="PF03466">
    <property type="entry name" value="LysR_substrate"/>
    <property type="match status" value="1"/>
</dbReference>
<dbReference type="AlphaFoldDB" id="A0A6L3V337"/>
<evidence type="ECO:0000313" key="6">
    <source>
        <dbReference type="EMBL" id="KAB2331581.1"/>
    </source>
</evidence>
<evidence type="ECO:0000313" key="7">
    <source>
        <dbReference type="Proteomes" id="UP000481030"/>
    </source>
</evidence>
<evidence type="ECO:0000256" key="1">
    <source>
        <dbReference type="ARBA" id="ARBA00009437"/>
    </source>
</evidence>
<keyword evidence="3" id="KW-0238">DNA-binding</keyword>
<dbReference type="GO" id="GO:0003700">
    <property type="term" value="F:DNA-binding transcription factor activity"/>
    <property type="evidence" value="ECO:0007669"/>
    <property type="project" value="InterPro"/>
</dbReference>
<dbReference type="InterPro" id="IPR005119">
    <property type="entry name" value="LysR_subst-bd"/>
</dbReference>
<dbReference type="EMBL" id="WBOS01000011">
    <property type="protein sequence ID" value="KAB2331581.1"/>
    <property type="molecule type" value="Genomic_DNA"/>
</dbReference>
<name>A0A6L3V337_9BACI</name>
<dbReference type="Gene3D" id="1.10.10.10">
    <property type="entry name" value="Winged helix-like DNA-binding domain superfamily/Winged helix DNA-binding domain"/>
    <property type="match status" value="1"/>
</dbReference>
<protein>
    <submittedName>
        <fullName evidence="6">LysR family transcriptional regulator</fullName>
    </submittedName>
</protein>
<comment type="caution">
    <text evidence="6">The sequence shown here is derived from an EMBL/GenBank/DDBJ whole genome shotgun (WGS) entry which is preliminary data.</text>
</comment>
<dbReference type="FunFam" id="1.10.10.10:FF:000001">
    <property type="entry name" value="LysR family transcriptional regulator"/>
    <property type="match status" value="1"/>
</dbReference>
<dbReference type="GO" id="GO:0003677">
    <property type="term" value="F:DNA binding"/>
    <property type="evidence" value="ECO:0007669"/>
    <property type="project" value="UniProtKB-KW"/>
</dbReference>
<dbReference type="InterPro" id="IPR036388">
    <property type="entry name" value="WH-like_DNA-bd_sf"/>
</dbReference>
<proteinExistence type="inferred from homology"/>
<dbReference type="PROSITE" id="PS50931">
    <property type="entry name" value="HTH_LYSR"/>
    <property type="match status" value="1"/>
</dbReference>
<dbReference type="RefSeq" id="WP_151536281.1">
    <property type="nucleotide sequence ID" value="NZ_WBOS01000011.1"/>
</dbReference>
<feature type="domain" description="HTH lysR-type" evidence="5">
    <location>
        <begin position="1"/>
        <end position="58"/>
    </location>
</feature>
<reference evidence="6 7" key="1">
    <citation type="journal article" date="2016" name="Antonie Van Leeuwenhoek">
        <title>Bacillus depressus sp. nov., isolated from soil of a sunflower field.</title>
        <authorList>
            <person name="Wei X."/>
            <person name="Xin D."/>
            <person name="Xin Y."/>
            <person name="Zhang H."/>
            <person name="Wang T."/>
            <person name="Zhang J."/>
        </authorList>
    </citation>
    <scope>NUCLEOTIDE SEQUENCE [LARGE SCALE GENOMIC DNA]</scope>
    <source>
        <strain evidence="6 7">BZ1</strain>
    </source>
</reference>
<dbReference type="SUPFAM" id="SSF46785">
    <property type="entry name" value="Winged helix' DNA-binding domain"/>
    <property type="match status" value="1"/>
</dbReference>
<dbReference type="Gene3D" id="3.40.190.290">
    <property type="match status" value="1"/>
</dbReference>
<keyword evidence="4" id="KW-0804">Transcription</keyword>
<dbReference type="InterPro" id="IPR036390">
    <property type="entry name" value="WH_DNA-bd_sf"/>
</dbReference>
<sequence>MELLQLKYFLTVAKLEHMTRAAQELHIAQPALSRTIQRLEEDLGVPLFDRKARQIRLNPFGKAFEAKVKAAIHLLEEGRREVEDLSGLKQGRIYLAVMNMEQVREPLQNFLAEHTEVNFRMIQSSMEDFENIETNHELDFYLTSFPIQQEGFSEIPLVKEKLYLAVPHGHKYANRKAIHLSEVSAEPFVGYKENSPLRMINDDLCDKAGFRPKMVCETEDPASIAELVRSGFGVSIVGGCKSGEELNLVKLPIEDPAGERIFRIAWQKDRYLSKAAIAFRDFIVTYFRDEEHTIGSEGRKALMLR</sequence>
<evidence type="ECO:0000256" key="3">
    <source>
        <dbReference type="ARBA" id="ARBA00023125"/>
    </source>
</evidence>
<evidence type="ECO:0000256" key="4">
    <source>
        <dbReference type="ARBA" id="ARBA00023163"/>
    </source>
</evidence>
<dbReference type="PANTHER" id="PTHR30419">
    <property type="entry name" value="HTH-TYPE TRANSCRIPTIONAL REGULATOR YBHD"/>
    <property type="match status" value="1"/>
</dbReference>
<accession>A0A6L3V337</accession>
<dbReference type="OrthoDB" id="9803735at2"/>
<dbReference type="SUPFAM" id="SSF53850">
    <property type="entry name" value="Periplasmic binding protein-like II"/>
    <property type="match status" value="1"/>
</dbReference>
<dbReference type="PRINTS" id="PR00039">
    <property type="entry name" value="HTHLYSR"/>
</dbReference>
<dbReference type="Proteomes" id="UP000481030">
    <property type="component" value="Unassembled WGS sequence"/>
</dbReference>
<dbReference type="InterPro" id="IPR050950">
    <property type="entry name" value="HTH-type_LysR_regulators"/>
</dbReference>
<dbReference type="GO" id="GO:0005829">
    <property type="term" value="C:cytosol"/>
    <property type="evidence" value="ECO:0007669"/>
    <property type="project" value="TreeGrafter"/>
</dbReference>
<evidence type="ECO:0000256" key="2">
    <source>
        <dbReference type="ARBA" id="ARBA00023015"/>
    </source>
</evidence>
<dbReference type="InterPro" id="IPR000847">
    <property type="entry name" value="LysR_HTH_N"/>
</dbReference>
<keyword evidence="7" id="KW-1185">Reference proteome</keyword>
<dbReference type="Pfam" id="PF00126">
    <property type="entry name" value="HTH_1"/>
    <property type="match status" value="1"/>
</dbReference>
<keyword evidence="2" id="KW-0805">Transcription regulation</keyword>
<dbReference type="PANTHER" id="PTHR30419:SF28">
    <property type="entry name" value="HTH-TYPE TRANSCRIPTIONAL REGULATOR BSDA"/>
    <property type="match status" value="1"/>
</dbReference>
<gene>
    <name evidence="6" type="ORF">F7731_18580</name>
</gene>
<comment type="similarity">
    <text evidence="1">Belongs to the LysR transcriptional regulatory family.</text>
</comment>
<evidence type="ECO:0000259" key="5">
    <source>
        <dbReference type="PROSITE" id="PS50931"/>
    </source>
</evidence>